<feature type="chain" id="PRO_5035766618" description="Secreted protein" evidence="1">
    <location>
        <begin position="23"/>
        <end position="69"/>
    </location>
</feature>
<reference evidence="2 3" key="1">
    <citation type="submission" date="2019-12" db="EMBL/GenBank/DDBJ databases">
        <authorList>
            <person name="Alioto T."/>
            <person name="Alioto T."/>
            <person name="Gomez Garrido J."/>
        </authorList>
    </citation>
    <scope>NUCLEOTIDE SEQUENCE [LARGE SCALE GENOMIC DNA]</scope>
</reference>
<feature type="signal peptide" evidence="1">
    <location>
        <begin position="1"/>
        <end position="22"/>
    </location>
</feature>
<sequence>MKTNSLAWIFVFLCAKVVLGLALENPHMIREREMDFPKQNGTVKWETYADGRKILATNNNIGRKEKARR</sequence>
<feature type="non-terminal residue" evidence="2">
    <location>
        <position position="69"/>
    </location>
</feature>
<keyword evidence="1" id="KW-0732">Signal</keyword>
<dbReference type="AlphaFoldDB" id="A0A8S0R8F6"/>
<dbReference type="Proteomes" id="UP000594638">
    <property type="component" value="Unassembled WGS sequence"/>
</dbReference>
<keyword evidence="3" id="KW-1185">Reference proteome</keyword>
<dbReference type="Gramene" id="OE9A003608T1">
    <property type="protein sequence ID" value="OE9A003608C1"/>
    <property type="gene ID" value="OE9A003608"/>
</dbReference>
<evidence type="ECO:0000313" key="3">
    <source>
        <dbReference type="Proteomes" id="UP000594638"/>
    </source>
</evidence>
<proteinExistence type="predicted"/>
<comment type="caution">
    <text evidence="2">The sequence shown here is derived from an EMBL/GenBank/DDBJ whole genome shotgun (WGS) entry which is preliminary data.</text>
</comment>
<organism evidence="2 3">
    <name type="scientific">Olea europaea subsp. europaea</name>
    <dbReference type="NCBI Taxonomy" id="158383"/>
    <lineage>
        <taxon>Eukaryota</taxon>
        <taxon>Viridiplantae</taxon>
        <taxon>Streptophyta</taxon>
        <taxon>Embryophyta</taxon>
        <taxon>Tracheophyta</taxon>
        <taxon>Spermatophyta</taxon>
        <taxon>Magnoliopsida</taxon>
        <taxon>eudicotyledons</taxon>
        <taxon>Gunneridae</taxon>
        <taxon>Pentapetalae</taxon>
        <taxon>asterids</taxon>
        <taxon>lamiids</taxon>
        <taxon>Lamiales</taxon>
        <taxon>Oleaceae</taxon>
        <taxon>Oleeae</taxon>
        <taxon>Olea</taxon>
    </lineage>
</organism>
<protein>
    <recommendedName>
        <fullName evidence="4">Secreted protein</fullName>
    </recommendedName>
</protein>
<evidence type="ECO:0008006" key="4">
    <source>
        <dbReference type="Google" id="ProtNLM"/>
    </source>
</evidence>
<name>A0A8S0R8F6_OLEEU</name>
<evidence type="ECO:0000313" key="2">
    <source>
        <dbReference type="EMBL" id="CAA2975179.1"/>
    </source>
</evidence>
<gene>
    <name evidence="2" type="ORF">OLEA9_A003608</name>
</gene>
<evidence type="ECO:0000256" key="1">
    <source>
        <dbReference type="SAM" id="SignalP"/>
    </source>
</evidence>
<accession>A0A8S0R8F6</accession>
<dbReference type="EMBL" id="CACTIH010002238">
    <property type="protein sequence ID" value="CAA2975179.1"/>
    <property type="molecule type" value="Genomic_DNA"/>
</dbReference>